<accession>A0ABT2Y7U8</accession>
<protein>
    <recommendedName>
        <fullName evidence="2">RNA 2',3'-cyclic phosphodiesterase</fullName>
        <shortName evidence="2">RNA 2',3'-CPDase</shortName>
        <ecNumber evidence="2">3.1.4.58</ecNumber>
    </recommendedName>
</protein>
<feature type="domain" description="Phosphoesterase HXTX" evidence="3">
    <location>
        <begin position="8"/>
        <end position="80"/>
    </location>
</feature>
<gene>
    <name evidence="4" type="primary">thpR</name>
    <name evidence="4" type="ORF">N7548_04400</name>
</gene>
<dbReference type="EMBL" id="JAOVQM010000003">
    <property type="protein sequence ID" value="MCV2232065.1"/>
    <property type="molecule type" value="Genomic_DNA"/>
</dbReference>
<comment type="caution">
    <text evidence="4">The sequence shown here is derived from an EMBL/GenBank/DDBJ whole genome shotgun (WGS) entry which is preliminary data.</text>
</comment>
<keyword evidence="1 2" id="KW-0378">Hydrolase</keyword>
<evidence type="ECO:0000256" key="1">
    <source>
        <dbReference type="ARBA" id="ARBA00022801"/>
    </source>
</evidence>
<dbReference type="HAMAP" id="MF_01940">
    <property type="entry name" value="RNA_CPDase"/>
    <property type="match status" value="1"/>
</dbReference>
<dbReference type="RefSeq" id="WP_263608230.1">
    <property type="nucleotide sequence ID" value="NZ_JAOVQM010000003.1"/>
</dbReference>
<dbReference type="InterPro" id="IPR009097">
    <property type="entry name" value="Cyclic_Pdiesterase"/>
</dbReference>
<keyword evidence="5" id="KW-1185">Reference proteome</keyword>
<organism evidence="4 5">
    <name type="scientific">Paracholeplasma manati</name>
    <dbReference type="NCBI Taxonomy" id="591373"/>
    <lineage>
        <taxon>Bacteria</taxon>
        <taxon>Bacillati</taxon>
        <taxon>Mycoplasmatota</taxon>
        <taxon>Mollicutes</taxon>
        <taxon>Acholeplasmatales</taxon>
        <taxon>Acholeplasmataceae</taxon>
        <taxon>Paracholeplasma</taxon>
    </lineage>
</organism>
<evidence type="ECO:0000256" key="2">
    <source>
        <dbReference type="HAMAP-Rule" id="MF_01940"/>
    </source>
</evidence>
<proteinExistence type="inferred from homology"/>
<evidence type="ECO:0000313" key="5">
    <source>
        <dbReference type="Proteomes" id="UP001177160"/>
    </source>
</evidence>
<dbReference type="NCBIfam" id="TIGR02258">
    <property type="entry name" value="2_5_ligase"/>
    <property type="match status" value="1"/>
</dbReference>
<name>A0ABT2Y7U8_9MOLU</name>
<dbReference type="Gene3D" id="3.90.1140.10">
    <property type="entry name" value="Cyclic phosphodiesterase"/>
    <property type="match status" value="1"/>
</dbReference>
<dbReference type="SUPFAM" id="SSF55144">
    <property type="entry name" value="LigT-like"/>
    <property type="match status" value="1"/>
</dbReference>
<feature type="short sequence motif" description="HXTX 2" evidence="2">
    <location>
        <begin position="121"/>
        <end position="124"/>
    </location>
</feature>
<evidence type="ECO:0000313" key="4">
    <source>
        <dbReference type="EMBL" id="MCV2232065.1"/>
    </source>
</evidence>
<comment type="function">
    <text evidence="2">Hydrolyzes RNA 2',3'-cyclic phosphodiester to an RNA 2'-phosphomonoester.</text>
</comment>
<evidence type="ECO:0000259" key="3">
    <source>
        <dbReference type="Pfam" id="PF02834"/>
    </source>
</evidence>
<reference evidence="4" key="1">
    <citation type="submission" date="2022-09" db="EMBL/GenBank/DDBJ databases">
        <title>Novel Mycoplasma species identified in domestic and wild animals.</title>
        <authorList>
            <person name="Volokhov D.V."/>
            <person name="Furtak V.A."/>
            <person name="Zagorodnyaya T.A."/>
        </authorList>
    </citation>
    <scope>NUCLEOTIDE SEQUENCE</scope>
    <source>
        <strain evidence="4">Oakley</strain>
    </source>
</reference>
<feature type="active site" description="Proton acceptor" evidence="2">
    <location>
        <position position="121"/>
    </location>
</feature>
<dbReference type="InterPro" id="IPR014051">
    <property type="entry name" value="Phosphoesterase_HXTX"/>
</dbReference>
<comment type="similarity">
    <text evidence="2">Belongs to the 2H phosphoesterase superfamily. ThpR family.</text>
</comment>
<dbReference type="EC" id="3.1.4.58" evidence="2"/>
<dbReference type="PANTHER" id="PTHR35561:SF1">
    <property type="entry name" value="RNA 2',3'-CYCLIC PHOSPHODIESTERASE"/>
    <property type="match status" value="1"/>
</dbReference>
<dbReference type="Pfam" id="PF02834">
    <property type="entry name" value="LigT_PEase"/>
    <property type="match status" value="1"/>
</dbReference>
<dbReference type="InterPro" id="IPR004175">
    <property type="entry name" value="RNA_CPDase"/>
</dbReference>
<feature type="short sequence motif" description="HXTX 1" evidence="2">
    <location>
        <begin position="39"/>
        <end position="42"/>
    </location>
</feature>
<comment type="catalytic activity">
    <reaction evidence="2">
        <text>a 3'-end 2',3'-cyclophospho-ribonucleotide-RNA + H2O = a 3'-end 2'-phospho-ribonucleotide-RNA + H(+)</text>
        <dbReference type="Rhea" id="RHEA:11828"/>
        <dbReference type="Rhea" id="RHEA-COMP:10464"/>
        <dbReference type="Rhea" id="RHEA-COMP:17353"/>
        <dbReference type="ChEBI" id="CHEBI:15377"/>
        <dbReference type="ChEBI" id="CHEBI:15378"/>
        <dbReference type="ChEBI" id="CHEBI:83064"/>
        <dbReference type="ChEBI" id="CHEBI:173113"/>
        <dbReference type="EC" id="3.1.4.58"/>
    </reaction>
</comment>
<dbReference type="PANTHER" id="PTHR35561">
    <property type="entry name" value="RNA 2',3'-CYCLIC PHOSPHODIESTERASE"/>
    <property type="match status" value="1"/>
</dbReference>
<dbReference type="Proteomes" id="UP001177160">
    <property type="component" value="Unassembled WGS sequence"/>
</dbReference>
<sequence>MRLFIGIDLSQSMKSYLFNVSKTIEPHTRGHITREPNYHLTLAFLGELDDIQTEQLKGWMNTVDFKSFQMQLSDIDYFQKGERFIYYMGIQSNPSLKSLYQKVLDFIAPLNISLHGKFSPHITLIRQGKAFPVHALPLPKTEENIDVDTITLFLSHQVDGELTYTPIHRVKLK</sequence>
<feature type="active site" description="Proton donor" evidence="2">
    <location>
        <position position="39"/>
    </location>
</feature>